<feature type="transmembrane region" description="Helical" evidence="1">
    <location>
        <begin position="6"/>
        <end position="23"/>
    </location>
</feature>
<keyword evidence="1" id="KW-1133">Transmembrane helix</keyword>
<evidence type="ECO:0000313" key="2">
    <source>
        <dbReference type="EMBL" id="MCR1897603.1"/>
    </source>
</evidence>
<keyword evidence="1" id="KW-0472">Membrane</keyword>
<sequence>MKTMIRNAVIVGTVSAIAGYSMYKQSRTPMKRSQKMAKKLVSKATNMLQ</sequence>
<dbReference type="EMBL" id="JANKAS010000001">
    <property type="protein sequence ID" value="MCR1897603.1"/>
    <property type="molecule type" value="Genomic_DNA"/>
</dbReference>
<protein>
    <recommendedName>
        <fullName evidence="4">DUF3918 domain-containing protein</fullName>
    </recommendedName>
</protein>
<name>A0AAE3L341_9FIRM</name>
<accession>A0AAE3L341</accession>
<dbReference type="RefSeq" id="WP_257529008.1">
    <property type="nucleotide sequence ID" value="NZ_JANKAS010000001.1"/>
</dbReference>
<organism evidence="2 3">
    <name type="scientific">Irregularibacter muris</name>
    <dbReference type="NCBI Taxonomy" id="1796619"/>
    <lineage>
        <taxon>Bacteria</taxon>
        <taxon>Bacillati</taxon>
        <taxon>Bacillota</taxon>
        <taxon>Clostridia</taxon>
        <taxon>Eubacteriales</taxon>
        <taxon>Eubacteriaceae</taxon>
        <taxon>Irregularibacter</taxon>
    </lineage>
</organism>
<comment type="caution">
    <text evidence="2">The sequence shown here is derived from an EMBL/GenBank/DDBJ whole genome shotgun (WGS) entry which is preliminary data.</text>
</comment>
<dbReference type="Proteomes" id="UP001205748">
    <property type="component" value="Unassembled WGS sequence"/>
</dbReference>
<proteinExistence type="predicted"/>
<keyword evidence="1" id="KW-0812">Transmembrane</keyword>
<reference evidence="2" key="1">
    <citation type="submission" date="2022-07" db="EMBL/GenBank/DDBJ databases">
        <title>Enhanced cultured diversity of the mouse gut microbiota enables custom-made synthetic communities.</title>
        <authorList>
            <person name="Afrizal A."/>
        </authorList>
    </citation>
    <scope>NUCLEOTIDE SEQUENCE</scope>
    <source>
        <strain evidence="2">DSM 28593</strain>
    </source>
</reference>
<keyword evidence="3" id="KW-1185">Reference proteome</keyword>
<gene>
    <name evidence="2" type="ORF">NSA47_01180</name>
</gene>
<evidence type="ECO:0008006" key="4">
    <source>
        <dbReference type="Google" id="ProtNLM"/>
    </source>
</evidence>
<evidence type="ECO:0000313" key="3">
    <source>
        <dbReference type="Proteomes" id="UP001205748"/>
    </source>
</evidence>
<dbReference type="AlphaFoldDB" id="A0AAE3L341"/>
<evidence type="ECO:0000256" key="1">
    <source>
        <dbReference type="SAM" id="Phobius"/>
    </source>
</evidence>